<sequence length="328" mass="36939">MKRHLLFLAITLFFLSCDDGDIIVSDFNFDSDSVLNLCEFEGDNKVLHIVTESNEAISFTYEQNILENIENVINPGVFSVPINESNRINYRRLDASVESNEYFCQQIPPSGPNVLEEFESTSGGSVEFTITRVSGPEVDTDGDGIPDVQERQVDDNGDFFGTVFDLDTDNDGIPNFLDIDDDNDNVPTSIERLENLEFNRVINENGIIDTDEDGIPNYLDPDDDGDGIITRYEDLNAFEEGTLSDPVLNPENSFSDIGIPNYLDATSSESLTVDFYRDNEISRQFNITVVFSNITLENNDSERTIRLNSQGFGVFPFNTNQEIIEFRD</sequence>
<protein>
    <submittedName>
        <fullName evidence="1">Uncharacterized protein</fullName>
    </submittedName>
</protein>
<evidence type="ECO:0000313" key="2">
    <source>
        <dbReference type="Proteomes" id="UP001597049"/>
    </source>
</evidence>
<dbReference type="RefSeq" id="WP_379658406.1">
    <property type="nucleotide sequence ID" value="NZ_JBHTIV010000013.1"/>
</dbReference>
<dbReference type="InterPro" id="IPR028974">
    <property type="entry name" value="TSP_type-3_rpt"/>
</dbReference>
<gene>
    <name evidence="1" type="ORF">ACFQ0R_10875</name>
</gene>
<reference evidence="2" key="1">
    <citation type="journal article" date="2019" name="Int. J. Syst. Evol. Microbiol.">
        <title>The Global Catalogue of Microorganisms (GCM) 10K type strain sequencing project: providing services to taxonomists for standard genome sequencing and annotation.</title>
        <authorList>
            <consortium name="The Broad Institute Genomics Platform"/>
            <consortium name="The Broad Institute Genome Sequencing Center for Infectious Disease"/>
            <person name="Wu L."/>
            <person name="Ma J."/>
        </authorList>
    </citation>
    <scope>NUCLEOTIDE SEQUENCE [LARGE SCALE GENOMIC DNA]</scope>
    <source>
        <strain evidence="2">CCUG 56752</strain>
    </source>
</reference>
<proteinExistence type="predicted"/>
<dbReference type="SUPFAM" id="SSF103647">
    <property type="entry name" value="TSP type-3 repeat"/>
    <property type="match status" value="1"/>
</dbReference>
<accession>A0ABW3GRE6</accession>
<keyword evidence="2" id="KW-1185">Reference proteome</keyword>
<dbReference type="EMBL" id="JBHTIV010000013">
    <property type="protein sequence ID" value="MFD0933100.1"/>
    <property type="molecule type" value="Genomic_DNA"/>
</dbReference>
<dbReference type="Gene3D" id="4.10.1080.10">
    <property type="entry name" value="TSP type-3 repeat"/>
    <property type="match status" value="1"/>
</dbReference>
<dbReference type="Proteomes" id="UP001597049">
    <property type="component" value="Unassembled WGS sequence"/>
</dbReference>
<comment type="caution">
    <text evidence="1">The sequence shown here is derived from an EMBL/GenBank/DDBJ whole genome shotgun (WGS) entry which is preliminary data.</text>
</comment>
<organism evidence="1 2">
    <name type="scientific">Psychroflexus salinarum</name>
    <dbReference type="NCBI Taxonomy" id="546024"/>
    <lineage>
        <taxon>Bacteria</taxon>
        <taxon>Pseudomonadati</taxon>
        <taxon>Bacteroidota</taxon>
        <taxon>Flavobacteriia</taxon>
        <taxon>Flavobacteriales</taxon>
        <taxon>Flavobacteriaceae</taxon>
        <taxon>Psychroflexus</taxon>
    </lineage>
</organism>
<dbReference type="PROSITE" id="PS51257">
    <property type="entry name" value="PROKAR_LIPOPROTEIN"/>
    <property type="match status" value="1"/>
</dbReference>
<name>A0ABW3GRE6_9FLAO</name>
<evidence type="ECO:0000313" key="1">
    <source>
        <dbReference type="EMBL" id="MFD0933100.1"/>
    </source>
</evidence>